<protein>
    <recommendedName>
        <fullName evidence="4">Dynein heavy chain linker domain-containing protein</fullName>
    </recommendedName>
</protein>
<reference evidence="2" key="1">
    <citation type="submission" date="2025-08" db="UniProtKB">
        <authorList>
            <consortium name="Ensembl"/>
        </authorList>
    </citation>
    <scope>IDENTIFICATION</scope>
</reference>
<dbReference type="InterPro" id="IPR026983">
    <property type="entry name" value="DHC"/>
</dbReference>
<feature type="coiled-coil region" evidence="1">
    <location>
        <begin position="572"/>
        <end position="599"/>
    </location>
</feature>
<dbReference type="GO" id="GO:0051959">
    <property type="term" value="F:dynein light intermediate chain binding"/>
    <property type="evidence" value="ECO:0007669"/>
    <property type="project" value="InterPro"/>
</dbReference>
<dbReference type="STRING" id="109280.ENSHCOP00000022861"/>
<evidence type="ECO:0000313" key="2">
    <source>
        <dbReference type="Ensembl" id="ENSHCOP00000022861.1"/>
    </source>
</evidence>
<dbReference type="GeneTree" id="ENSGT00940000154280"/>
<evidence type="ECO:0008006" key="4">
    <source>
        <dbReference type="Google" id="ProtNLM"/>
    </source>
</evidence>
<organism evidence="2 3">
    <name type="scientific">Hippocampus comes</name>
    <name type="common">Tiger tail seahorse</name>
    <dbReference type="NCBI Taxonomy" id="109280"/>
    <lineage>
        <taxon>Eukaryota</taxon>
        <taxon>Metazoa</taxon>
        <taxon>Chordata</taxon>
        <taxon>Craniata</taxon>
        <taxon>Vertebrata</taxon>
        <taxon>Euteleostomi</taxon>
        <taxon>Actinopterygii</taxon>
        <taxon>Neopterygii</taxon>
        <taxon>Teleostei</taxon>
        <taxon>Neoteleostei</taxon>
        <taxon>Acanthomorphata</taxon>
        <taxon>Syngnathiaria</taxon>
        <taxon>Syngnathiformes</taxon>
        <taxon>Syngnathoidei</taxon>
        <taxon>Syngnathidae</taxon>
        <taxon>Hippocampus</taxon>
    </lineage>
</organism>
<dbReference type="PANTHER" id="PTHR22878">
    <property type="entry name" value="DYNEIN HEAVY CHAIN 6, AXONEMAL-LIKE-RELATED"/>
    <property type="match status" value="1"/>
</dbReference>
<evidence type="ECO:0000256" key="1">
    <source>
        <dbReference type="SAM" id="Coils"/>
    </source>
</evidence>
<name>A0A3Q3DX72_HIPCM</name>
<keyword evidence="1" id="KW-0175">Coiled coil</keyword>
<evidence type="ECO:0000313" key="3">
    <source>
        <dbReference type="Proteomes" id="UP000264820"/>
    </source>
</evidence>
<accession>A0A3Q3DX72</accession>
<dbReference type="AlphaFoldDB" id="A0A3Q3DX72"/>
<sequence length="727" mass="84975">MFFRVNKQPTSHNKILERRWRKVQQQRLHLPIQFHLRIIECSLDKLSHLFPCMQMNRIFLRQCIESRPVIPIPQEWLDSIDGQIPPQLKDSPQKNKLLYQLLTEVSDNFHDVIIKYTVDSFLKDPECEEPAPEKQTILEFSQTRRENFVTSRKLMRANLHILHPIMQTVLEIGHTTFSSMSLVDLTGYRALGPVDGKVLQKDLAVECETAEEQIMNTWFPKVINLLTSPKTLGSVKDNVMDAFFDCACTLISNQLKALIQRSVEGFVFPFHPDNYHFLPIFHMSLTFNDEQMGIHPTLQELEADVFEILNKVQTVQSWLAESTSAFVDAKAPDHTLAWAHFTVTATVRKNLEEPDRYFQNYVDNYDWLVNGTAQTRVETFVEETHSFAEYIQFRELSRKLGNLPTKVHFPMVQLYCEDLNQGLSKKAKTCAEILISSFLLKCVPSWIISDFETIRETALNVPETTDEMANMIAYIEATKTKGIALLHERIKAYSRLSYLLDVHIFEPEDLDLNSTVFMWPLKILEVFELSDEEAKRKGEKEMLAKRERVTVHLAKLQRRVDEFPHCSELDMMQQYMADVRTVQTLLQEAEESIEDIHKDETFHEWDQSFYPEVEIIRQNIEPYQKLFSFILRWQRSESSWMDGSFLELDGEGMEVKVDEFYREIFKTLKYFQQKKSKSELATKKITTGTTRRRRGEEEAKAESPTIVLCSTVLEQVKEFKVQGSRQY</sequence>
<dbReference type="PANTHER" id="PTHR22878:SF70">
    <property type="entry name" value="DYNEIN HEAVY CHAIN 2, AXONEMAL"/>
    <property type="match status" value="1"/>
</dbReference>
<reference evidence="2" key="2">
    <citation type="submission" date="2025-09" db="UniProtKB">
        <authorList>
            <consortium name="Ensembl"/>
        </authorList>
    </citation>
    <scope>IDENTIFICATION</scope>
</reference>
<dbReference type="GO" id="GO:0045505">
    <property type="term" value="F:dynein intermediate chain binding"/>
    <property type="evidence" value="ECO:0007669"/>
    <property type="project" value="InterPro"/>
</dbReference>
<dbReference type="Ensembl" id="ENSHCOT00000014530.1">
    <property type="protein sequence ID" value="ENSHCOP00000022861.1"/>
    <property type="gene ID" value="ENSHCOG00000010962.1"/>
</dbReference>
<dbReference type="GO" id="GO:0007018">
    <property type="term" value="P:microtubule-based movement"/>
    <property type="evidence" value="ECO:0007669"/>
    <property type="project" value="InterPro"/>
</dbReference>
<dbReference type="GO" id="GO:0030286">
    <property type="term" value="C:dynein complex"/>
    <property type="evidence" value="ECO:0007669"/>
    <property type="project" value="InterPro"/>
</dbReference>
<proteinExistence type="predicted"/>
<dbReference type="Proteomes" id="UP000264820">
    <property type="component" value="Unplaced"/>
</dbReference>
<keyword evidence="3" id="KW-1185">Reference proteome</keyword>